<evidence type="ECO:0000256" key="5">
    <source>
        <dbReference type="ARBA" id="ARBA00023242"/>
    </source>
</evidence>
<keyword evidence="6" id="KW-0067">ATP-binding</keyword>
<dbReference type="Gene3D" id="3.40.50.300">
    <property type="entry name" value="P-loop containing nucleotide triphosphate hydrolases"/>
    <property type="match status" value="1"/>
</dbReference>
<dbReference type="PANTHER" id="PTHR10763:SF23">
    <property type="entry name" value="ORIGIN RECOGNITION COMPLEX SUBUNIT 1"/>
    <property type="match status" value="1"/>
</dbReference>
<comment type="function">
    <text evidence="6">Component of the origin recognition complex (ORC) that binds origins of replication. DNA-binding is ATP-dependent, however specific DNA sequences that define origins of replication have not been identified so far. ORC is required to assemble the pre-replication complex necessary to initiate DNA replication.</text>
</comment>
<evidence type="ECO:0000256" key="2">
    <source>
        <dbReference type="ARBA" id="ARBA00008398"/>
    </source>
</evidence>
<keyword evidence="5 6" id="KW-0539">Nucleus</keyword>
<dbReference type="SMART" id="SM00382">
    <property type="entry name" value="AAA"/>
    <property type="match status" value="1"/>
</dbReference>
<dbReference type="Pfam" id="PF17872">
    <property type="entry name" value="AAA_lid_10"/>
    <property type="match status" value="1"/>
</dbReference>
<evidence type="ECO:0000256" key="4">
    <source>
        <dbReference type="ARBA" id="ARBA00023125"/>
    </source>
</evidence>
<name>A0ABX6EY48_KLUMA</name>
<keyword evidence="4 6" id="KW-0238">DNA-binding</keyword>
<evidence type="ECO:0000256" key="1">
    <source>
        <dbReference type="ARBA" id="ARBA00004123"/>
    </source>
</evidence>
<dbReference type="SMART" id="SM00439">
    <property type="entry name" value="BAH"/>
    <property type="match status" value="1"/>
</dbReference>
<dbReference type="PANTHER" id="PTHR10763">
    <property type="entry name" value="CELL DIVISION CONTROL PROTEIN 6-RELATED"/>
    <property type="match status" value="1"/>
</dbReference>
<dbReference type="SUPFAM" id="SSF82061">
    <property type="entry name" value="BAH domain"/>
    <property type="match status" value="1"/>
</dbReference>
<dbReference type="InterPro" id="IPR041083">
    <property type="entry name" value="AAA_lid_10"/>
</dbReference>
<feature type="domain" description="BAH" evidence="8">
    <location>
        <begin position="51"/>
        <end position="193"/>
    </location>
</feature>
<evidence type="ECO:0000256" key="6">
    <source>
        <dbReference type="RuleBase" id="RU365058"/>
    </source>
</evidence>
<dbReference type="Gene3D" id="1.10.8.60">
    <property type="match status" value="1"/>
</dbReference>
<keyword evidence="3 6" id="KW-0235">DNA replication</keyword>
<feature type="compositionally biased region" description="Polar residues" evidence="7">
    <location>
        <begin position="272"/>
        <end position="286"/>
    </location>
</feature>
<feature type="compositionally biased region" description="Polar residues" evidence="7">
    <location>
        <begin position="246"/>
        <end position="262"/>
    </location>
</feature>
<dbReference type="InterPro" id="IPR050311">
    <property type="entry name" value="ORC1/CDC6"/>
</dbReference>
<dbReference type="PROSITE" id="PS51038">
    <property type="entry name" value="BAH"/>
    <property type="match status" value="1"/>
</dbReference>
<dbReference type="Gene3D" id="2.30.30.490">
    <property type="match status" value="1"/>
</dbReference>
<reference evidence="9 10" key="1">
    <citation type="submission" date="2016-03" db="EMBL/GenBank/DDBJ databases">
        <title>How can Kluyveromyces marxianus grow so fast - potential evolutionary course in Saccharomyces Complex revealed by comparative genomics.</title>
        <authorList>
            <person name="Mo W."/>
            <person name="Lu W."/>
            <person name="Yang X."/>
            <person name="Qi J."/>
            <person name="Lv H."/>
        </authorList>
    </citation>
    <scope>NUCLEOTIDE SEQUENCE [LARGE SCALE GENOMIC DNA]</scope>
    <source>
        <strain evidence="9 10">FIM1</strain>
    </source>
</reference>
<dbReference type="Proteomes" id="UP000422736">
    <property type="component" value="Chromosome 5"/>
</dbReference>
<evidence type="ECO:0000313" key="9">
    <source>
        <dbReference type="EMBL" id="QGN16546.1"/>
    </source>
</evidence>
<keyword evidence="10" id="KW-1185">Reference proteome</keyword>
<dbReference type="InterPro" id="IPR048867">
    <property type="entry name" value="WHD_ORC1"/>
</dbReference>
<evidence type="ECO:0000256" key="3">
    <source>
        <dbReference type="ARBA" id="ARBA00022705"/>
    </source>
</evidence>
<evidence type="ECO:0000313" key="10">
    <source>
        <dbReference type="Proteomes" id="UP000422736"/>
    </source>
</evidence>
<proteinExistence type="inferred from homology"/>
<protein>
    <recommendedName>
        <fullName evidence="6">Origin recognition complex subunit 1</fullName>
    </recommendedName>
</protein>
<comment type="subunit">
    <text evidence="6">ORC is composed of six subunits.</text>
</comment>
<organism evidence="9 10">
    <name type="scientific">Kluyveromyces marxianus</name>
    <name type="common">Yeast</name>
    <name type="synonym">Candida kefyr</name>
    <dbReference type="NCBI Taxonomy" id="4911"/>
    <lineage>
        <taxon>Eukaryota</taxon>
        <taxon>Fungi</taxon>
        <taxon>Dikarya</taxon>
        <taxon>Ascomycota</taxon>
        <taxon>Saccharomycotina</taxon>
        <taxon>Saccharomycetes</taxon>
        <taxon>Saccharomycetales</taxon>
        <taxon>Saccharomycetaceae</taxon>
        <taxon>Kluyveromyces</taxon>
    </lineage>
</organism>
<accession>A0ABX6EY48</accession>
<evidence type="ECO:0000256" key="7">
    <source>
        <dbReference type="SAM" id="MobiDB-lite"/>
    </source>
</evidence>
<dbReference type="SUPFAM" id="SSF52540">
    <property type="entry name" value="P-loop containing nucleoside triphosphate hydrolases"/>
    <property type="match status" value="1"/>
</dbReference>
<dbReference type="Pfam" id="PF21312">
    <property type="entry name" value="WHD_ORC1"/>
    <property type="match status" value="1"/>
</dbReference>
<feature type="region of interest" description="Disordered" evidence="7">
    <location>
        <begin position="219"/>
        <end position="340"/>
    </location>
</feature>
<comment type="subcellular location">
    <subcellularLocation>
        <location evidence="1 6">Nucleus</location>
    </subcellularLocation>
</comment>
<dbReference type="EMBL" id="CP015058">
    <property type="protein sequence ID" value="QGN16546.1"/>
    <property type="molecule type" value="Genomic_DNA"/>
</dbReference>
<dbReference type="CDD" id="cd04720">
    <property type="entry name" value="BAH_Orc1p_Yeast"/>
    <property type="match status" value="1"/>
</dbReference>
<dbReference type="InterPro" id="IPR003959">
    <property type="entry name" value="ATPase_AAA_core"/>
</dbReference>
<feature type="compositionally biased region" description="Acidic residues" evidence="7">
    <location>
        <begin position="287"/>
        <end position="299"/>
    </location>
</feature>
<evidence type="ECO:0000259" key="8">
    <source>
        <dbReference type="PROSITE" id="PS51038"/>
    </source>
</evidence>
<dbReference type="InterPro" id="IPR001025">
    <property type="entry name" value="BAH_dom"/>
</dbReference>
<dbReference type="Pfam" id="PF00004">
    <property type="entry name" value="AAA"/>
    <property type="match status" value="1"/>
</dbReference>
<dbReference type="InterPro" id="IPR027417">
    <property type="entry name" value="P-loop_NTPase"/>
</dbReference>
<dbReference type="InterPro" id="IPR043151">
    <property type="entry name" value="BAH_sf"/>
</dbReference>
<dbReference type="InterPro" id="IPR003593">
    <property type="entry name" value="AAA+_ATPase"/>
</dbReference>
<dbReference type="CDD" id="cd00009">
    <property type="entry name" value="AAA"/>
    <property type="match status" value="1"/>
</dbReference>
<comment type="similarity">
    <text evidence="2 6">Belongs to the ORC1 family.</text>
</comment>
<keyword evidence="6" id="KW-0547">Nucleotide-binding</keyword>
<feature type="compositionally biased region" description="Low complexity" evidence="7">
    <location>
        <begin position="222"/>
        <end position="245"/>
    </location>
</feature>
<gene>
    <name evidence="9" type="primary">ORC1</name>
    <name evidence="9" type="ORF">FIM1_3260</name>
</gene>
<sequence>MASTLAEFEQNWLIHKTDLDGNPLAESIGRRRKRGEASVQEVINLVRTDGLKLRPGTTIFCKDEGTNEVSAYMIHEIRLNTSNYVELWCFNYLSWFELKAVEYFKQLNTDFYERNKEKGDKFFEEELASKVVKNELYLTAELSEIYLRDIEFVAKMLSEEEFYKSSKEQKQDPHAYLCRYGCLPSGTNLARLDIHSCEKSVLEMPPKVSLSYLRDITVPKTGKSNGKSKSNSQSQSQSPSKQGSNANASDRSISQSHNQYPSKLNDPDSAYSDVSSDNEASDNYQSAEEELEDSQDDENDKPTENKRRKTSQSIIAPPESPTKHQIITQTTSSSSAYSSPRKYFKNNTVRAKKAYTPFSKRYTNPNDIPDLNNIFQQDNNDLDIAALEDKFRTVSAKGKIETIFSKVKKQLNSRSSKEEILKAADFENYLPARENEFASIYLSLYSAIEAGTSTSIYIAGTPGVGKTLTVREVVKDLITSAGQKELPKFQYIEINGLKIVKASDSYEVFWQKISGEKLTSGAAMESLEFYFNKVPATKKRPIVVLLDELDALVTKSQDVMYNFFNWATSPNAKLIVVAVANTLDLPERHLGNKISSRIGFTRIMFSGYTHEELKTIINLRLSHLNESSFYVDPKSGNSYMITPDDEREQAIDTTSEKENKPDFTNFKRVKLRINSDAIEIASRKIASVSGDVRRALKVIKRAVEYAENDYMQKHQESQSAKSNSAVNDTFEEIQTVEIKHVTKALNESSSSAEQQFISNLSFSGKLFLYALVNLIKKKQGEIQLGDIVDEMKLLIDVNGNSKYILELKRILFQNDSVDTKEQLRVISWDYILMQLMDAGIVVRQYLKNERLSSIKLNISMEDVEQCLKNDEVLKSF</sequence>